<dbReference type="STRING" id="517418.Ctha_1305"/>
<organism evidence="3 4">
    <name type="scientific">Chloroherpeton thalassium (strain ATCC 35110 / GB-78)</name>
    <dbReference type="NCBI Taxonomy" id="517418"/>
    <lineage>
        <taxon>Bacteria</taxon>
        <taxon>Pseudomonadati</taxon>
        <taxon>Chlorobiota</taxon>
        <taxon>Chlorobiia</taxon>
        <taxon>Chlorobiales</taxon>
        <taxon>Chloroherpetonaceae</taxon>
        <taxon>Chloroherpeton</taxon>
    </lineage>
</organism>
<proteinExistence type="predicted"/>
<evidence type="ECO:0000313" key="4">
    <source>
        <dbReference type="Proteomes" id="UP000001208"/>
    </source>
</evidence>
<protein>
    <recommendedName>
        <fullName evidence="5">Outer membrane protein beta-barrel domain-containing protein</fullName>
    </recommendedName>
</protein>
<keyword evidence="2" id="KW-0732">Signal</keyword>
<dbReference type="AlphaFoldDB" id="B3QZ75"/>
<evidence type="ECO:0008006" key="5">
    <source>
        <dbReference type="Google" id="ProtNLM"/>
    </source>
</evidence>
<evidence type="ECO:0000256" key="1">
    <source>
        <dbReference type="SAM" id="MobiDB-lite"/>
    </source>
</evidence>
<evidence type="ECO:0000256" key="2">
    <source>
        <dbReference type="SAM" id="SignalP"/>
    </source>
</evidence>
<gene>
    <name evidence="3" type="ordered locus">Ctha_1305</name>
</gene>
<feature type="compositionally biased region" description="Basic and acidic residues" evidence="1">
    <location>
        <begin position="114"/>
        <end position="130"/>
    </location>
</feature>
<reference evidence="3 4" key="1">
    <citation type="submission" date="2008-06" db="EMBL/GenBank/DDBJ databases">
        <title>Complete sequence of Chloroherpeton thalassium ATCC 35110.</title>
        <authorList>
            <consortium name="US DOE Joint Genome Institute"/>
            <person name="Lucas S."/>
            <person name="Copeland A."/>
            <person name="Lapidus A."/>
            <person name="Glavina del Rio T."/>
            <person name="Dalin E."/>
            <person name="Tice H."/>
            <person name="Bruce D."/>
            <person name="Goodwin L."/>
            <person name="Pitluck S."/>
            <person name="Schmutz J."/>
            <person name="Larimer F."/>
            <person name="Land M."/>
            <person name="Hauser L."/>
            <person name="Kyrpides N."/>
            <person name="Mikhailova N."/>
            <person name="Liu Z."/>
            <person name="Li T."/>
            <person name="Zhao F."/>
            <person name="Overmann J."/>
            <person name="Bryant D.A."/>
            <person name="Richardson P."/>
        </authorList>
    </citation>
    <scope>NUCLEOTIDE SEQUENCE [LARGE SCALE GENOMIC DNA]</scope>
    <source>
        <strain evidence="4">ATCC 35110 / GB-78</strain>
    </source>
</reference>
<dbReference type="EMBL" id="CP001100">
    <property type="protein sequence ID" value="ACF13768.1"/>
    <property type="molecule type" value="Genomic_DNA"/>
</dbReference>
<dbReference type="Proteomes" id="UP000001208">
    <property type="component" value="Chromosome"/>
</dbReference>
<dbReference type="eggNOG" id="COG3147">
    <property type="taxonomic scope" value="Bacteria"/>
</dbReference>
<feature type="compositionally biased region" description="Polar residues" evidence="1">
    <location>
        <begin position="80"/>
        <end position="98"/>
    </location>
</feature>
<feature type="chain" id="PRO_5002797795" description="Outer membrane protein beta-barrel domain-containing protein" evidence="2">
    <location>
        <begin position="22"/>
        <end position="300"/>
    </location>
</feature>
<keyword evidence="4" id="KW-1185">Reference proteome</keyword>
<sequence>MKKAIFLVALLFSFIPTLANAQSMDGEVAPSDSTLQIEDDAALSEEPVTTEDSASEAVAEPIGEAVSSEEAVTMEAPESADSSAAVQTSEPEAVTTASEKVVEPTPQPPQKAVSKPEPKVQAAREEKEPVSEAPQYGTDEATETIVRGSFGFGVTMGQGDFSDFSGYNAAGKMKISPPNLPFKIVGLLQVNALDYNNRNQDVNSVGAGIEFPLTTISEKLTPYISAELSAVYLHGQYYNSNAFNRLGAGLGVGAELELEDFPVVFDAEFKYRMANLVNKLPDEIDISLMQFWVHFLFPML</sequence>
<feature type="region of interest" description="Disordered" evidence="1">
    <location>
        <begin position="42"/>
        <end position="136"/>
    </location>
</feature>
<feature type="signal peptide" evidence="2">
    <location>
        <begin position="1"/>
        <end position="21"/>
    </location>
</feature>
<name>B3QZ75_CHLT3</name>
<dbReference type="KEGG" id="cts:Ctha_1305"/>
<dbReference type="RefSeq" id="WP_012499852.1">
    <property type="nucleotide sequence ID" value="NC_011026.1"/>
</dbReference>
<evidence type="ECO:0000313" key="3">
    <source>
        <dbReference type="EMBL" id="ACF13768.1"/>
    </source>
</evidence>
<accession>B3QZ75</accession>
<dbReference type="HOGENOM" id="CLU_926521_0_0_10"/>